<protein>
    <submittedName>
        <fullName evidence="1">Uncharacterized protein</fullName>
    </submittedName>
</protein>
<proteinExistence type="predicted"/>
<keyword evidence="2" id="KW-1185">Reference proteome</keyword>
<accession>A0A1T5F2K6</accession>
<evidence type="ECO:0000313" key="2">
    <source>
        <dbReference type="Proteomes" id="UP000190852"/>
    </source>
</evidence>
<evidence type="ECO:0000313" key="1">
    <source>
        <dbReference type="EMBL" id="SKB90457.1"/>
    </source>
</evidence>
<dbReference type="AlphaFoldDB" id="A0A1T5F2K6"/>
<dbReference type="RefSeq" id="WP_079684627.1">
    <property type="nucleotide sequence ID" value="NZ_FUYQ01000038.1"/>
</dbReference>
<dbReference type="Proteomes" id="UP000190852">
    <property type="component" value="Unassembled WGS sequence"/>
</dbReference>
<gene>
    <name evidence="1" type="ORF">SAMN05660349_03277</name>
</gene>
<reference evidence="2" key="1">
    <citation type="submission" date="2017-02" db="EMBL/GenBank/DDBJ databases">
        <authorList>
            <person name="Varghese N."/>
            <person name="Submissions S."/>
        </authorList>
    </citation>
    <scope>NUCLEOTIDE SEQUENCE [LARGE SCALE GENOMIC DNA]</scope>
    <source>
        <strain evidence="2">DSM 24967</strain>
    </source>
</reference>
<dbReference type="EMBL" id="FUYQ01000038">
    <property type="protein sequence ID" value="SKB90457.1"/>
    <property type="molecule type" value="Genomic_DNA"/>
</dbReference>
<organism evidence="1 2">
    <name type="scientific">Parabacteroides chartae</name>
    <dbReference type="NCBI Taxonomy" id="1037355"/>
    <lineage>
        <taxon>Bacteria</taxon>
        <taxon>Pseudomonadati</taxon>
        <taxon>Bacteroidota</taxon>
        <taxon>Bacteroidia</taxon>
        <taxon>Bacteroidales</taxon>
        <taxon>Tannerellaceae</taxon>
        <taxon>Parabacteroides</taxon>
    </lineage>
</organism>
<sequence length="86" mass="10143">MIIKLNKNQFDFLSYSLAEKHEPLRLRLKQVSKENQFTIMEVDEGTADEIRDWAGDELQKKGFDINYDLTSDGKILEELIDLFYVE</sequence>
<name>A0A1T5F2K6_9BACT</name>